<evidence type="ECO:0008006" key="3">
    <source>
        <dbReference type="Google" id="ProtNLM"/>
    </source>
</evidence>
<evidence type="ECO:0000313" key="2">
    <source>
        <dbReference type="Proteomes" id="UP001470230"/>
    </source>
</evidence>
<dbReference type="EMBL" id="JAPFFF010000006">
    <property type="protein sequence ID" value="KAK8888410.1"/>
    <property type="molecule type" value="Genomic_DNA"/>
</dbReference>
<sequence length="122" mass="13370">MESNFEVRNWTLELEPDEPAYLPVPDGCECVIQGIYATDTSPQKIVLDAKIHIIHVERIDDETDIAPTEIVSTVLATIFPSINPSAQVKIAFSPFNKVAVCATGGKLTLNGCYDSRSEFADI</sequence>
<proteinExistence type="predicted"/>
<protein>
    <recommendedName>
        <fullName evidence="3">Nucleoplasmin-like domain-containing protein</fullName>
    </recommendedName>
</protein>
<organism evidence="1 2">
    <name type="scientific">Tritrichomonas musculus</name>
    <dbReference type="NCBI Taxonomy" id="1915356"/>
    <lineage>
        <taxon>Eukaryota</taxon>
        <taxon>Metamonada</taxon>
        <taxon>Parabasalia</taxon>
        <taxon>Tritrichomonadida</taxon>
        <taxon>Tritrichomonadidae</taxon>
        <taxon>Tritrichomonas</taxon>
    </lineage>
</organism>
<evidence type="ECO:0000313" key="1">
    <source>
        <dbReference type="EMBL" id="KAK8888410.1"/>
    </source>
</evidence>
<dbReference type="Proteomes" id="UP001470230">
    <property type="component" value="Unassembled WGS sequence"/>
</dbReference>
<reference evidence="1 2" key="1">
    <citation type="submission" date="2024-04" db="EMBL/GenBank/DDBJ databases">
        <title>Tritrichomonas musculus Genome.</title>
        <authorList>
            <person name="Alves-Ferreira E."/>
            <person name="Grigg M."/>
            <person name="Lorenzi H."/>
            <person name="Galac M."/>
        </authorList>
    </citation>
    <scope>NUCLEOTIDE SEQUENCE [LARGE SCALE GENOMIC DNA]</scope>
    <source>
        <strain evidence="1 2">EAF2021</strain>
    </source>
</reference>
<comment type="caution">
    <text evidence="1">The sequence shown here is derived from an EMBL/GenBank/DDBJ whole genome shotgun (WGS) entry which is preliminary data.</text>
</comment>
<accession>A0ABR2KEI6</accession>
<gene>
    <name evidence="1" type="ORF">M9Y10_039480</name>
</gene>
<keyword evidence="2" id="KW-1185">Reference proteome</keyword>
<name>A0ABR2KEI6_9EUKA</name>